<dbReference type="EMBL" id="CM046392">
    <property type="protein sequence ID" value="KAI8556739.1"/>
    <property type="molecule type" value="Genomic_DNA"/>
</dbReference>
<accession>A0ACC0NUU9</accession>
<reference evidence="1" key="1">
    <citation type="submission" date="2022-02" db="EMBL/GenBank/DDBJ databases">
        <title>Plant Genome Project.</title>
        <authorList>
            <person name="Zhang R.-G."/>
        </authorList>
    </citation>
    <scope>NUCLEOTIDE SEQUENCE</scope>
    <source>
        <strain evidence="1">AT1</strain>
    </source>
</reference>
<sequence>MGSVVAMVVRLRQYLVGAEEDVLGSLVPFGARSSVNRVQDTLIQSQFGSSGISHISALRGSASADNIDVARHFCGVVSYFLRVGFGTAVHNEIQKAGGTGYTQQSIGRDLTGGGGGGNEEGGGKGKRERGNNSPWKREAPTREGEKKNEDKERRPGEEAAPPPKQTAAARVSLEKD</sequence>
<comment type="caution">
    <text evidence="1">The sequence shown here is derived from an EMBL/GenBank/DDBJ whole genome shotgun (WGS) entry which is preliminary data.</text>
</comment>
<dbReference type="Proteomes" id="UP001062846">
    <property type="component" value="Chromosome 5"/>
</dbReference>
<evidence type="ECO:0000313" key="1">
    <source>
        <dbReference type="EMBL" id="KAI8556739.1"/>
    </source>
</evidence>
<gene>
    <name evidence="1" type="ORF">RHMOL_Rhmol05G0278000</name>
</gene>
<protein>
    <submittedName>
        <fullName evidence="1">Uncharacterized protein</fullName>
    </submittedName>
</protein>
<evidence type="ECO:0000313" key="2">
    <source>
        <dbReference type="Proteomes" id="UP001062846"/>
    </source>
</evidence>
<name>A0ACC0NUU9_RHOML</name>
<organism evidence="1 2">
    <name type="scientific">Rhododendron molle</name>
    <name type="common">Chinese azalea</name>
    <name type="synonym">Azalea mollis</name>
    <dbReference type="NCBI Taxonomy" id="49168"/>
    <lineage>
        <taxon>Eukaryota</taxon>
        <taxon>Viridiplantae</taxon>
        <taxon>Streptophyta</taxon>
        <taxon>Embryophyta</taxon>
        <taxon>Tracheophyta</taxon>
        <taxon>Spermatophyta</taxon>
        <taxon>Magnoliopsida</taxon>
        <taxon>eudicotyledons</taxon>
        <taxon>Gunneridae</taxon>
        <taxon>Pentapetalae</taxon>
        <taxon>asterids</taxon>
        <taxon>Ericales</taxon>
        <taxon>Ericaceae</taxon>
        <taxon>Ericoideae</taxon>
        <taxon>Rhodoreae</taxon>
        <taxon>Rhododendron</taxon>
    </lineage>
</organism>
<proteinExistence type="predicted"/>
<keyword evidence="2" id="KW-1185">Reference proteome</keyword>